<evidence type="ECO:0000313" key="1">
    <source>
        <dbReference type="EMBL" id="QKF93472.1"/>
    </source>
</evidence>
<protein>
    <submittedName>
        <fullName evidence="1">VV A32-like packaging ATPase</fullName>
    </submittedName>
</protein>
<sequence>MFCIYQLDDKRNEKIIKVLKNESDFLNTIKENINKQFNVKLLETLNENDVKINDCFKDDYYLLVNEKQIKLIQKYKKIDKGYIYNSNSVDVNVLFTWKLLPFECEKPISTENIFIKKPTIITKKPTIITQNKNTISKLSECSFSELNNSIEFTEIEESKKNNNIMNEIMDNIDNLPDTETDMMFEYFANKDKLINQTKLGIKESDFAECKLAKLNGGLIEFKKLDLNNMLDNSKICLVGKRGSGKSWIIRDILNKINTNDQFLENTLIISKTEKMNPFYKKHFPNAKVICEYNSEAISDYLFDQEVRIDESKKRLDQTGIYIPSDGCVILDDCIGSKGSWMNDKSLLELFYNARHYNTTFIITMQFPLGIKPELRLQFDYVFLLSEDFYSNQKRLYDHYAGMFPTFETFRDTFLQLTEDYNAMVISNCSGCVSLTDKLFYYKANN</sequence>
<keyword evidence="2" id="KW-1185">Reference proteome</keyword>
<name>A0A7D3V594_9VIRU</name>
<dbReference type="EMBL" id="MT418680">
    <property type="protein sequence ID" value="QKF93472.1"/>
    <property type="molecule type" value="Genomic_DNA"/>
</dbReference>
<accession>A0A7D3V594</accession>
<organism evidence="1 2">
    <name type="scientific">Fadolivirus FV1/VV64</name>
    <dbReference type="NCBI Taxonomy" id="3070911"/>
    <lineage>
        <taxon>Viruses</taxon>
        <taxon>Varidnaviria</taxon>
        <taxon>Bamfordvirae</taxon>
        <taxon>Nucleocytoviricota</taxon>
        <taxon>Megaviricetes</taxon>
        <taxon>Imitervirales</taxon>
        <taxon>Mimiviridae</taxon>
        <taxon>Klosneuvirinae</taxon>
        <taxon>Fadolivirus</taxon>
        <taxon>Fadolivirus algeromassiliense</taxon>
    </lineage>
</organism>
<dbReference type="SUPFAM" id="SSF52540">
    <property type="entry name" value="P-loop containing nucleoside triphosphate hydrolases"/>
    <property type="match status" value="1"/>
</dbReference>
<gene>
    <name evidence="1" type="ORF">Fadolivirus_1_14</name>
</gene>
<proteinExistence type="predicted"/>
<evidence type="ECO:0000313" key="2">
    <source>
        <dbReference type="Proteomes" id="UP001162001"/>
    </source>
</evidence>
<dbReference type="Proteomes" id="UP001162001">
    <property type="component" value="Segment"/>
</dbReference>
<reference evidence="1 2" key="1">
    <citation type="submission" date="2020-04" db="EMBL/GenBank/DDBJ databases">
        <title>Advantages and limits of metagenomic assembly and binning of a giant virus.</title>
        <authorList>
            <person name="Schulz F."/>
            <person name="Andreani J."/>
            <person name="Francis R."/>
            <person name="Boudjemaa H."/>
            <person name="Bou Khalil J.Y."/>
            <person name="Lee J."/>
            <person name="La Scola B."/>
            <person name="Woyke T."/>
        </authorList>
    </citation>
    <scope>NUCLEOTIDE SEQUENCE [LARGE SCALE GENOMIC DNA]</scope>
    <source>
        <strain evidence="1 2">FV1/VV64</strain>
    </source>
</reference>
<dbReference type="InterPro" id="IPR027417">
    <property type="entry name" value="P-loop_NTPase"/>
</dbReference>